<evidence type="ECO:0000256" key="1">
    <source>
        <dbReference type="SAM" id="Coils"/>
    </source>
</evidence>
<evidence type="ECO:0000313" key="2">
    <source>
        <dbReference type="EMBL" id="APO13944.1"/>
    </source>
</evidence>
<evidence type="ECO:0000313" key="3">
    <source>
        <dbReference type="Proteomes" id="UP000204293"/>
    </source>
</evidence>
<keyword evidence="1" id="KW-0175">Coiled coil</keyword>
<feature type="coiled-coil region" evidence="1">
    <location>
        <begin position="30"/>
        <end position="57"/>
    </location>
</feature>
<organism evidence="2 3">
    <name type="scientific">Plodia interpunctella granulovirus</name>
    <dbReference type="NCBI Taxonomy" id="262175"/>
    <lineage>
        <taxon>Viruses</taxon>
        <taxon>Viruses incertae sedis</taxon>
        <taxon>Naldaviricetes</taxon>
        <taxon>Lefavirales</taxon>
        <taxon>Baculoviridae</taxon>
        <taxon>Betabaculovirus</taxon>
        <taxon>Betabaculovirus plinterpunctellae</taxon>
    </lineage>
</organism>
<dbReference type="EMBL" id="KX151395">
    <property type="protein sequence ID" value="APO13944.1"/>
    <property type="molecule type" value="Genomic_DNA"/>
</dbReference>
<name>A0A1L5JGM3_9BBAC</name>
<accession>A0A1L5JGM3</accession>
<dbReference type="KEGG" id="vg:30685064"/>
<dbReference type="OrthoDB" id="27944at10239"/>
<dbReference type="GeneID" id="30685064"/>
<reference evidence="2 3" key="1">
    <citation type="submission" date="2016-04" db="EMBL/GenBank/DDBJ databases">
        <title>Sequence analysis of the Plodia interpunctella granulovirus genome: Discovery of an unusual inhibitor-of-apoptosis (IAP) gene.</title>
        <authorList>
            <person name="Harrison R.L."/>
            <person name="Rowley D.L."/>
            <person name="Funk C.J."/>
        </authorList>
    </citation>
    <scope>NUCLEOTIDE SEQUENCE [LARGE SCALE GENOMIC DNA]</scope>
    <source>
        <strain evidence="2">Cambridge</strain>
    </source>
</reference>
<dbReference type="RefSeq" id="YP_009330192.1">
    <property type="nucleotide sequence ID" value="NC_032255.1"/>
</dbReference>
<proteinExistence type="predicted"/>
<keyword evidence="3" id="KW-1185">Reference proteome</keyword>
<sequence>MYYYINKIFDYIWPDVEDRMRSMESRLDLLEEFEHRMIVLEHRLNALLNKLEEEKNSDDGYASDDSDGSNLAVFVKPCVHNHTQIQYVTGDPTRFNLRKQLYDDGNMEKVVDGKELSPRRRIAAYNKRFSTEGYRLTSISDNSVIVEGPCEHVKEIIQSI</sequence>
<protein>
    <submittedName>
        <fullName evidence="2">38.7 kDa protein</fullName>
    </submittedName>
</protein>
<dbReference type="Proteomes" id="UP000204293">
    <property type="component" value="Segment"/>
</dbReference>